<protein>
    <submittedName>
        <fullName evidence="2">Uncharacterized protein</fullName>
    </submittedName>
</protein>
<dbReference type="EMBL" id="JAUCMM010000004">
    <property type="protein sequence ID" value="MDM7888528.1"/>
    <property type="molecule type" value="Genomic_DNA"/>
</dbReference>
<dbReference type="Proteomes" id="UP001235720">
    <property type="component" value="Unassembled WGS sequence"/>
</dbReference>
<gene>
    <name evidence="2" type="ORF">QUG98_08670</name>
</gene>
<feature type="transmembrane region" description="Helical" evidence="1">
    <location>
        <begin position="190"/>
        <end position="218"/>
    </location>
</feature>
<keyword evidence="3" id="KW-1185">Reference proteome</keyword>
<comment type="caution">
    <text evidence="2">The sequence shown here is derived from an EMBL/GenBank/DDBJ whole genome shotgun (WGS) entry which is preliminary data.</text>
</comment>
<feature type="transmembrane region" description="Helical" evidence="1">
    <location>
        <begin position="521"/>
        <end position="540"/>
    </location>
</feature>
<feature type="transmembrane region" description="Helical" evidence="1">
    <location>
        <begin position="567"/>
        <end position="587"/>
    </location>
</feature>
<evidence type="ECO:0000313" key="2">
    <source>
        <dbReference type="EMBL" id="MDM7888528.1"/>
    </source>
</evidence>
<keyword evidence="1" id="KW-1133">Transmembrane helix</keyword>
<proteinExistence type="predicted"/>
<evidence type="ECO:0000313" key="3">
    <source>
        <dbReference type="Proteomes" id="UP001235720"/>
    </source>
</evidence>
<keyword evidence="1" id="KW-0812">Transmembrane</keyword>
<evidence type="ECO:0000256" key="1">
    <source>
        <dbReference type="SAM" id="Phobius"/>
    </source>
</evidence>
<feature type="transmembrane region" description="Helical" evidence="1">
    <location>
        <begin position="593"/>
        <end position="616"/>
    </location>
</feature>
<reference evidence="2 3" key="1">
    <citation type="submission" date="2023-06" db="EMBL/GenBank/DDBJ databases">
        <authorList>
            <person name="Feng G."/>
            <person name="Li J."/>
            <person name="Zhu H."/>
        </authorList>
    </citation>
    <scope>NUCLEOTIDE SEQUENCE [LARGE SCALE GENOMIC DNA]</scope>
    <source>
        <strain evidence="2 3">RHCJP20</strain>
    </source>
</reference>
<feature type="transmembrane region" description="Helical" evidence="1">
    <location>
        <begin position="230"/>
        <end position="257"/>
    </location>
</feature>
<name>A0ABT7TG28_9MICO</name>
<organism evidence="2 3">
    <name type="scientific">Curtobacterium subtropicum</name>
    <dbReference type="NCBI Taxonomy" id="3055138"/>
    <lineage>
        <taxon>Bacteria</taxon>
        <taxon>Bacillati</taxon>
        <taxon>Actinomycetota</taxon>
        <taxon>Actinomycetes</taxon>
        <taxon>Micrococcales</taxon>
        <taxon>Microbacteriaceae</taxon>
        <taxon>Curtobacterium</taxon>
    </lineage>
</organism>
<keyword evidence="1" id="KW-0472">Membrane</keyword>
<accession>A0ABT7TG28</accession>
<sequence>MAAVLALSAALAVSVVREVEALGLLVGRATLELTELPVGETKAEHIREITAAADRADVSVLLMAPDRGGRPGVWTAYSFRGVASQPGTGATIRTRPIGDGGTLDLSGPMAVDGDRRSVRLFTDELRRAGYTSVDTTPAPIGTLVVVLTRPTVAPVAVAVLLGLAIALVAESRRRIGRQDLRSRAGWSAGSVVCAEALDLALVAGPMVVAVCAGPLVALAVCGAGAPTTRFAAIVIAVSVLAGFLVVLLLHVVCSLLSVASAPRAAESRWPTVLVSAAGIALVTLTVTDATLVDDGHRAAAGVERSLVAEAAHGDDVVLGTASTTLEQDQALGLIATAALERGNASMAYSSFTDRFTLVGDASAALRGLLPRTPPRHGQPVLLVPDVLAAESDALRAAAAADIATGWQVEGRQPPRPLEIGIRPVRSTAAVTESTILWTNGIEPLLPTWPDIPVLVVPDPTDLAPNQVGTGAANGEVRFADRAGLEHQLRAAGLTDVVLQVDRVGARVERQLGELRTERHTLLMAVGAALVALLLAATSLVGEHRVRTARPGRVQFLVGRHPMVRHRWFLVGASCTAAATAAGTGVLLGVPADVVLAAGTVSGVGALVLLGAVLVVVSDPGAGTWRKTW</sequence>
<dbReference type="RefSeq" id="WP_289470151.1">
    <property type="nucleotide sequence ID" value="NZ_JAUCMM010000004.1"/>
</dbReference>